<evidence type="ECO:0000313" key="7">
    <source>
        <dbReference type="Proteomes" id="UP001212152"/>
    </source>
</evidence>
<dbReference type="GO" id="GO:0003735">
    <property type="term" value="F:structural constituent of ribosome"/>
    <property type="evidence" value="ECO:0007669"/>
    <property type="project" value="InterPro"/>
</dbReference>
<dbReference type="InterPro" id="IPR000754">
    <property type="entry name" value="Ribosomal_uS9"/>
</dbReference>
<keyword evidence="2 4" id="KW-0689">Ribosomal protein</keyword>
<gene>
    <name evidence="6" type="primary">MRPS9</name>
    <name evidence="6" type="ORF">HDU87_005800</name>
</gene>
<evidence type="ECO:0000256" key="5">
    <source>
        <dbReference type="SAM" id="MobiDB-lite"/>
    </source>
</evidence>
<dbReference type="InterPro" id="IPR014721">
    <property type="entry name" value="Ribsml_uS5_D2-typ_fold_subgr"/>
</dbReference>
<organism evidence="6 7">
    <name type="scientific">Geranomyces variabilis</name>
    <dbReference type="NCBI Taxonomy" id="109894"/>
    <lineage>
        <taxon>Eukaryota</taxon>
        <taxon>Fungi</taxon>
        <taxon>Fungi incertae sedis</taxon>
        <taxon>Chytridiomycota</taxon>
        <taxon>Chytridiomycota incertae sedis</taxon>
        <taxon>Chytridiomycetes</taxon>
        <taxon>Spizellomycetales</taxon>
        <taxon>Powellomycetaceae</taxon>
        <taxon>Geranomyces</taxon>
    </lineage>
</organism>
<dbReference type="GO" id="GO:0003723">
    <property type="term" value="F:RNA binding"/>
    <property type="evidence" value="ECO:0007669"/>
    <property type="project" value="TreeGrafter"/>
</dbReference>
<keyword evidence="3 4" id="KW-0687">Ribonucleoprotein</keyword>
<dbReference type="PANTHER" id="PTHR21569">
    <property type="entry name" value="RIBOSOMAL PROTEIN S9"/>
    <property type="match status" value="1"/>
</dbReference>
<keyword evidence="7" id="KW-1185">Reference proteome</keyword>
<dbReference type="EMBL" id="JADGJQ010000049">
    <property type="protein sequence ID" value="KAJ3175659.1"/>
    <property type="molecule type" value="Genomic_DNA"/>
</dbReference>
<dbReference type="Pfam" id="PF00380">
    <property type="entry name" value="Ribosomal_S9"/>
    <property type="match status" value="1"/>
</dbReference>
<accession>A0AAD5TLM6</accession>
<dbReference type="GO" id="GO:0005763">
    <property type="term" value="C:mitochondrial small ribosomal subunit"/>
    <property type="evidence" value="ECO:0007669"/>
    <property type="project" value="TreeGrafter"/>
</dbReference>
<evidence type="ECO:0000313" key="6">
    <source>
        <dbReference type="EMBL" id="KAJ3175659.1"/>
    </source>
</evidence>
<evidence type="ECO:0000256" key="3">
    <source>
        <dbReference type="ARBA" id="ARBA00023274"/>
    </source>
</evidence>
<dbReference type="PANTHER" id="PTHR21569:SF1">
    <property type="entry name" value="SMALL RIBOSOMAL SUBUNIT PROTEIN US9M"/>
    <property type="match status" value="1"/>
</dbReference>
<dbReference type="InterPro" id="IPR020574">
    <property type="entry name" value="Ribosomal_uS9_CS"/>
</dbReference>
<sequence>MQRALATAAATASARRPCLHSSLLRLAPLPTALLRPAHVRTYAFPSSSSSASSSSSTFRPNPAYDDILANPHPAPRPDSLAYFTGNPRYFAAVASLNALIRKHRLNFRDTEQYAHVQHKPKWMTMDEMAEYLEFRLVKGTYEELVHKLNVLFAAQAMDGAIATTLQTFVKPGATLVTPSRPTASLDEFGRSYSYGSRKTAKAQAWIIAGTGQVYVNGVHMSEHFAQAEDLEAILRPLVLAGGVAKYNVWALVRGGGQSGQAAAVAVAVARGLCVHEPPLAPIFKDEGLVVIDTRQVERKKTGQPGARKKNTWYVDDAADVKNKHYLLAALCSYAIASYLSGSSVKLLTRDGFATGRTSHHTFYIIIATTHSAQTEFRPVCKAQAFLSLQFD</sequence>
<feature type="compositionally biased region" description="Low complexity" evidence="5">
    <location>
        <begin position="46"/>
        <end position="56"/>
    </location>
</feature>
<proteinExistence type="inferred from homology"/>
<dbReference type="AlphaFoldDB" id="A0AAD5TLM6"/>
<evidence type="ECO:0000256" key="4">
    <source>
        <dbReference type="RuleBase" id="RU003815"/>
    </source>
</evidence>
<comment type="caution">
    <text evidence="6">The sequence shown here is derived from an EMBL/GenBank/DDBJ whole genome shotgun (WGS) entry which is preliminary data.</text>
</comment>
<dbReference type="InterPro" id="IPR020568">
    <property type="entry name" value="Ribosomal_Su5_D2-typ_SF"/>
</dbReference>
<evidence type="ECO:0000256" key="2">
    <source>
        <dbReference type="ARBA" id="ARBA00022980"/>
    </source>
</evidence>
<reference evidence="6" key="1">
    <citation type="submission" date="2020-05" db="EMBL/GenBank/DDBJ databases">
        <title>Phylogenomic resolution of chytrid fungi.</title>
        <authorList>
            <person name="Stajich J.E."/>
            <person name="Amses K."/>
            <person name="Simmons R."/>
            <person name="Seto K."/>
            <person name="Myers J."/>
            <person name="Bonds A."/>
            <person name="Quandt C.A."/>
            <person name="Barry K."/>
            <person name="Liu P."/>
            <person name="Grigoriev I."/>
            <person name="Longcore J.E."/>
            <person name="James T.Y."/>
        </authorList>
    </citation>
    <scope>NUCLEOTIDE SEQUENCE</scope>
    <source>
        <strain evidence="6">JEL0379</strain>
    </source>
</reference>
<dbReference type="Gene3D" id="3.30.230.10">
    <property type="match status" value="1"/>
</dbReference>
<name>A0AAD5TLM6_9FUNG</name>
<comment type="similarity">
    <text evidence="1 4">Belongs to the universal ribosomal protein uS9 family.</text>
</comment>
<protein>
    <submittedName>
        <fullName evidence="6">37S ribosomal protein S9, mitochondrial</fullName>
    </submittedName>
</protein>
<dbReference type="GO" id="GO:0006412">
    <property type="term" value="P:translation"/>
    <property type="evidence" value="ECO:0007669"/>
    <property type="project" value="InterPro"/>
</dbReference>
<dbReference type="SUPFAM" id="SSF54211">
    <property type="entry name" value="Ribosomal protein S5 domain 2-like"/>
    <property type="match status" value="1"/>
</dbReference>
<dbReference type="Proteomes" id="UP001212152">
    <property type="component" value="Unassembled WGS sequence"/>
</dbReference>
<dbReference type="PROSITE" id="PS00360">
    <property type="entry name" value="RIBOSOMAL_S9"/>
    <property type="match status" value="1"/>
</dbReference>
<evidence type="ECO:0000256" key="1">
    <source>
        <dbReference type="ARBA" id="ARBA00005251"/>
    </source>
</evidence>
<feature type="region of interest" description="Disordered" evidence="5">
    <location>
        <begin position="44"/>
        <end position="70"/>
    </location>
</feature>